<comment type="caution">
    <text evidence="1">The sequence shown here is derived from an EMBL/GenBank/DDBJ whole genome shotgun (WGS) entry which is preliminary data.</text>
</comment>
<protein>
    <submittedName>
        <fullName evidence="1">Uncharacterized protein</fullName>
    </submittedName>
</protein>
<name>X1CRL4_9ZZZZ</name>
<proteinExistence type="predicted"/>
<dbReference type="AlphaFoldDB" id="X1CRL4"/>
<reference evidence="1" key="1">
    <citation type="journal article" date="2014" name="Front. Microbiol.">
        <title>High frequency of phylogenetically diverse reductive dehalogenase-homologous genes in deep subseafloor sedimentary metagenomes.</title>
        <authorList>
            <person name="Kawai M."/>
            <person name="Futagami T."/>
            <person name="Toyoda A."/>
            <person name="Takaki Y."/>
            <person name="Nishi S."/>
            <person name="Hori S."/>
            <person name="Arai W."/>
            <person name="Tsubouchi T."/>
            <person name="Morono Y."/>
            <person name="Uchiyama I."/>
            <person name="Ito T."/>
            <person name="Fujiyama A."/>
            <person name="Inagaki F."/>
            <person name="Takami H."/>
        </authorList>
    </citation>
    <scope>NUCLEOTIDE SEQUENCE</scope>
    <source>
        <strain evidence="1">Expedition CK06-06</strain>
    </source>
</reference>
<feature type="non-terminal residue" evidence="1">
    <location>
        <position position="1"/>
    </location>
</feature>
<accession>X1CRL4</accession>
<evidence type="ECO:0000313" key="1">
    <source>
        <dbReference type="EMBL" id="GAH10432.1"/>
    </source>
</evidence>
<dbReference type="EMBL" id="BART01036385">
    <property type="protein sequence ID" value="GAH10432.1"/>
    <property type="molecule type" value="Genomic_DNA"/>
</dbReference>
<gene>
    <name evidence="1" type="ORF">S01H4_61384</name>
</gene>
<sequence length="37" mass="4170">DEMCLLDIYYLENWSPLLDLKIALKTIPAILVGTGAY</sequence>
<organism evidence="1">
    <name type="scientific">marine sediment metagenome</name>
    <dbReference type="NCBI Taxonomy" id="412755"/>
    <lineage>
        <taxon>unclassified sequences</taxon>
        <taxon>metagenomes</taxon>
        <taxon>ecological metagenomes</taxon>
    </lineage>
</organism>